<dbReference type="Pfam" id="PF16925">
    <property type="entry name" value="TetR_C_13"/>
    <property type="match status" value="1"/>
</dbReference>
<dbReference type="SUPFAM" id="SSF46689">
    <property type="entry name" value="Homeodomain-like"/>
    <property type="match status" value="1"/>
</dbReference>
<evidence type="ECO:0000256" key="1">
    <source>
        <dbReference type="ARBA" id="ARBA00023015"/>
    </source>
</evidence>
<dbReference type="PROSITE" id="PS50977">
    <property type="entry name" value="HTH_TETR_2"/>
    <property type="match status" value="1"/>
</dbReference>
<dbReference type="OrthoDB" id="9795242at2"/>
<dbReference type="InterPro" id="IPR036271">
    <property type="entry name" value="Tet_transcr_reg_TetR-rel_C_sf"/>
</dbReference>
<dbReference type="InterPro" id="IPR011075">
    <property type="entry name" value="TetR_C"/>
</dbReference>
<dbReference type="InterPro" id="IPR001647">
    <property type="entry name" value="HTH_TetR"/>
</dbReference>
<dbReference type="SUPFAM" id="SSF48498">
    <property type="entry name" value="Tetracyclin repressor-like, C-terminal domain"/>
    <property type="match status" value="1"/>
</dbReference>
<dbReference type="AlphaFoldDB" id="A0A4R5UGI8"/>
<dbReference type="Gene3D" id="1.10.357.10">
    <property type="entry name" value="Tetracycline Repressor, domain 2"/>
    <property type="match status" value="1"/>
</dbReference>
<accession>A0A4R5UGI8</accession>
<proteinExistence type="predicted"/>
<dbReference type="PRINTS" id="PR00455">
    <property type="entry name" value="HTHTETR"/>
</dbReference>
<gene>
    <name evidence="6" type="ORF">E2F50_12185</name>
</gene>
<dbReference type="Proteomes" id="UP000295238">
    <property type="component" value="Unassembled WGS sequence"/>
</dbReference>
<comment type="caution">
    <text evidence="6">The sequence shown here is derived from an EMBL/GenBank/DDBJ whole genome shotgun (WGS) entry which is preliminary data.</text>
</comment>
<keyword evidence="3" id="KW-0804">Transcription</keyword>
<organism evidence="6 7">
    <name type="scientific">Rhizobium deserti</name>
    <dbReference type="NCBI Taxonomy" id="2547961"/>
    <lineage>
        <taxon>Bacteria</taxon>
        <taxon>Pseudomonadati</taxon>
        <taxon>Pseudomonadota</taxon>
        <taxon>Alphaproteobacteria</taxon>
        <taxon>Hyphomicrobiales</taxon>
        <taxon>Rhizobiaceae</taxon>
        <taxon>Rhizobium/Agrobacterium group</taxon>
        <taxon>Rhizobium</taxon>
    </lineage>
</organism>
<sequence length="199" mass="21997">MGRRREFDVEQALDAALCVFWRKGYEGASYADLTEAAGIERPALYSAFGNKEELFRKVLVRYYEQYLDYVPLALKLPTSREVVAHLFTNAVNHNTRYSDHPGCLGINAVLAGSDDAEPVRQALIEARAGVEEQLRQRLERARDEGDLPKTARPDVLAAYVLAVIHGIAVQAKAGFCREKLQAVAEQALAAWPVGEPASP</sequence>
<evidence type="ECO:0000256" key="3">
    <source>
        <dbReference type="ARBA" id="ARBA00023163"/>
    </source>
</evidence>
<keyword evidence="2 4" id="KW-0238">DNA-binding</keyword>
<evidence type="ECO:0000313" key="6">
    <source>
        <dbReference type="EMBL" id="TDK35025.1"/>
    </source>
</evidence>
<keyword evidence="1" id="KW-0805">Transcription regulation</keyword>
<evidence type="ECO:0000259" key="5">
    <source>
        <dbReference type="PROSITE" id="PS50977"/>
    </source>
</evidence>
<evidence type="ECO:0000313" key="7">
    <source>
        <dbReference type="Proteomes" id="UP000295238"/>
    </source>
</evidence>
<dbReference type="Gene3D" id="1.10.10.60">
    <property type="entry name" value="Homeodomain-like"/>
    <property type="match status" value="1"/>
</dbReference>
<feature type="domain" description="HTH tetR-type" evidence="5">
    <location>
        <begin position="6"/>
        <end position="66"/>
    </location>
</feature>
<feature type="DNA-binding region" description="H-T-H motif" evidence="4">
    <location>
        <begin position="29"/>
        <end position="48"/>
    </location>
</feature>
<dbReference type="PANTHER" id="PTHR47506:SF1">
    <property type="entry name" value="HTH-TYPE TRANSCRIPTIONAL REGULATOR YJDC"/>
    <property type="match status" value="1"/>
</dbReference>
<keyword evidence="7" id="KW-1185">Reference proteome</keyword>
<evidence type="ECO:0000256" key="2">
    <source>
        <dbReference type="ARBA" id="ARBA00023125"/>
    </source>
</evidence>
<dbReference type="GO" id="GO:0003677">
    <property type="term" value="F:DNA binding"/>
    <property type="evidence" value="ECO:0007669"/>
    <property type="project" value="UniProtKB-UniRule"/>
</dbReference>
<dbReference type="Pfam" id="PF00440">
    <property type="entry name" value="TetR_N"/>
    <property type="match status" value="1"/>
</dbReference>
<dbReference type="InterPro" id="IPR009057">
    <property type="entry name" value="Homeodomain-like_sf"/>
</dbReference>
<reference evidence="6 7" key="1">
    <citation type="submission" date="2019-03" db="EMBL/GenBank/DDBJ databases">
        <title>Rhizobium sp. nov., an bacterium isolated from biocrust in Mu Us Desert.</title>
        <authorList>
            <person name="Lixiong L."/>
        </authorList>
    </citation>
    <scope>NUCLEOTIDE SEQUENCE [LARGE SCALE GENOMIC DNA]</scope>
    <source>
        <strain evidence="6 7">SPY-1</strain>
    </source>
</reference>
<dbReference type="RefSeq" id="WP_133316448.1">
    <property type="nucleotide sequence ID" value="NZ_SMTL01000003.1"/>
</dbReference>
<protein>
    <submittedName>
        <fullName evidence="6">TetR/AcrR family transcriptional regulator</fullName>
    </submittedName>
</protein>
<name>A0A4R5UGI8_9HYPH</name>
<dbReference type="PANTHER" id="PTHR47506">
    <property type="entry name" value="TRANSCRIPTIONAL REGULATORY PROTEIN"/>
    <property type="match status" value="1"/>
</dbReference>
<dbReference type="EMBL" id="SMTL01000003">
    <property type="protein sequence ID" value="TDK35025.1"/>
    <property type="molecule type" value="Genomic_DNA"/>
</dbReference>
<evidence type="ECO:0000256" key="4">
    <source>
        <dbReference type="PROSITE-ProRule" id="PRU00335"/>
    </source>
</evidence>